<dbReference type="InterPro" id="IPR050418">
    <property type="entry name" value="D-iso_2-hydroxyacid_DH_PdxB"/>
</dbReference>
<gene>
    <name evidence="7" type="ORF">HNQ65_001738</name>
</gene>
<dbReference type="EMBL" id="JACHIG010000003">
    <property type="protein sequence ID" value="MBB5032161.1"/>
    <property type="molecule type" value="Genomic_DNA"/>
</dbReference>
<dbReference type="RefSeq" id="WP_184339100.1">
    <property type="nucleotide sequence ID" value="NZ_JACHIG010000003.1"/>
</dbReference>
<dbReference type="Pfam" id="PF00389">
    <property type="entry name" value="2-Hacid_dh"/>
    <property type="match status" value="1"/>
</dbReference>
<feature type="domain" description="D-isomer specific 2-hydroxyacid dehydrogenase catalytic" evidence="5">
    <location>
        <begin position="21"/>
        <end position="317"/>
    </location>
</feature>
<dbReference type="PROSITE" id="PS00671">
    <property type="entry name" value="D_2_HYDROXYACID_DH_3"/>
    <property type="match status" value="1"/>
</dbReference>
<name>A0A7W7Y9N5_9BACT</name>
<evidence type="ECO:0000259" key="5">
    <source>
        <dbReference type="Pfam" id="PF00389"/>
    </source>
</evidence>
<dbReference type="SUPFAM" id="SSF51735">
    <property type="entry name" value="NAD(P)-binding Rossmann-fold domains"/>
    <property type="match status" value="1"/>
</dbReference>
<sequence>MKIVLLDAHTANPGDLSWQPLEAIAACDVHPRTPLDQTVARCAGAEIVITNKAPLTREIIAALPELKYIGVTATGFNIVDVAAAKERGIVVTNVPGYSTPAVAQHVIALLLEMTNHVGHAAQSVADGGWVKCPDFAYWDHPIIELSGRTLGIIGYGEIGSAVARIAVAFGMKVLASKRTWKEPPPAGVTPAEIDDIFRQSDVITLHCPLTDATKHLVGERTLGLMKPTAMIINTGRGPLVDEPALAKALNEGRIAGAGLDVLSVEPAKADNPLLTAKNCLITPHVAWASRESRSRLIDITAANLKSFLAGSPVNVVNG</sequence>
<comment type="similarity">
    <text evidence="1 4">Belongs to the D-isomer specific 2-hydroxyacid dehydrogenase family.</text>
</comment>
<dbReference type="InterPro" id="IPR006140">
    <property type="entry name" value="D-isomer_DH_NAD-bd"/>
</dbReference>
<dbReference type="SUPFAM" id="SSF52283">
    <property type="entry name" value="Formate/glycerate dehydrogenase catalytic domain-like"/>
    <property type="match status" value="1"/>
</dbReference>
<dbReference type="EC" id="1.1.1.29" evidence="7"/>
<dbReference type="PROSITE" id="PS00670">
    <property type="entry name" value="D_2_HYDROXYACID_DH_2"/>
    <property type="match status" value="1"/>
</dbReference>
<evidence type="ECO:0000256" key="1">
    <source>
        <dbReference type="ARBA" id="ARBA00005854"/>
    </source>
</evidence>
<evidence type="ECO:0000256" key="4">
    <source>
        <dbReference type="RuleBase" id="RU003719"/>
    </source>
</evidence>
<dbReference type="InterPro" id="IPR036291">
    <property type="entry name" value="NAD(P)-bd_dom_sf"/>
</dbReference>
<proteinExistence type="inferred from homology"/>
<evidence type="ECO:0000313" key="7">
    <source>
        <dbReference type="EMBL" id="MBB5032161.1"/>
    </source>
</evidence>
<comment type="caution">
    <text evidence="7">The sequence shown here is derived from an EMBL/GenBank/DDBJ whole genome shotgun (WGS) entry which is preliminary data.</text>
</comment>
<evidence type="ECO:0000259" key="6">
    <source>
        <dbReference type="Pfam" id="PF02826"/>
    </source>
</evidence>
<evidence type="ECO:0000256" key="2">
    <source>
        <dbReference type="ARBA" id="ARBA00023002"/>
    </source>
</evidence>
<keyword evidence="8" id="KW-1185">Reference proteome</keyword>
<dbReference type="Gene3D" id="3.40.50.720">
    <property type="entry name" value="NAD(P)-binding Rossmann-like Domain"/>
    <property type="match status" value="2"/>
</dbReference>
<dbReference type="PANTHER" id="PTHR43761">
    <property type="entry name" value="D-ISOMER SPECIFIC 2-HYDROXYACID DEHYDROGENASE FAMILY PROTEIN (AFU_ORTHOLOGUE AFUA_1G13630)"/>
    <property type="match status" value="1"/>
</dbReference>
<dbReference type="GO" id="GO:0008465">
    <property type="term" value="F:hydroxypyruvate reductase (NADH) activity"/>
    <property type="evidence" value="ECO:0007669"/>
    <property type="project" value="UniProtKB-EC"/>
</dbReference>
<dbReference type="AlphaFoldDB" id="A0A7W7Y9N5"/>
<protein>
    <submittedName>
        <fullName evidence="7">Glycerate dehydrogenase</fullName>
        <ecNumber evidence="7">1.1.1.29</ecNumber>
    </submittedName>
</protein>
<dbReference type="InterPro" id="IPR006139">
    <property type="entry name" value="D-isomer_2_OHA_DH_cat_dom"/>
</dbReference>
<accession>A0A7W7Y9N5</accession>
<dbReference type="PANTHER" id="PTHR43761:SF1">
    <property type="entry name" value="D-ISOMER SPECIFIC 2-HYDROXYACID DEHYDROGENASE CATALYTIC DOMAIN-CONTAINING PROTEIN-RELATED"/>
    <property type="match status" value="1"/>
</dbReference>
<reference evidence="7 8" key="1">
    <citation type="submission" date="2020-08" db="EMBL/GenBank/DDBJ databases">
        <title>Genomic Encyclopedia of Type Strains, Phase IV (KMG-IV): sequencing the most valuable type-strain genomes for metagenomic binning, comparative biology and taxonomic classification.</title>
        <authorList>
            <person name="Goeker M."/>
        </authorList>
    </citation>
    <scope>NUCLEOTIDE SEQUENCE [LARGE SCALE GENOMIC DNA]</scope>
    <source>
        <strain evidence="7 8">DSM 12252</strain>
    </source>
</reference>
<keyword evidence="2 4" id="KW-0560">Oxidoreductase</keyword>
<dbReference type="CDD" id="cd12162">
    <property type="entry name" value="2-Hacid_dh_4"/>
    <property type="match status" value="1"/>
</dbReference>
<dbReference type="Proteomes" id="UP000590740">
    <property type="component" value="Unassembled WGS sequence"/>
</dbReference>
<dbReference type="FunFam" id="3.40.50.720:FF:000203">
    <property type="entry name" value="D-3-phosphoglycerate dehydrogenase (SerA)"/>
    <property type="match status" value="1"/>
</dbReference>
<keyword evidence="3" id="KW-0520">NAD</keyword>
<evidence type="ECO:0000313" key="8">
    <source>
        <dbReference type="Proteomes" id="UP000590740"/>
    </source>
</evidence>
<dbReference type="GO" id="GO:0051287">
    <property type="term" value="F:NAD binding"/>
    <property type="evidence" value="ECO:0007669"/>
    <property type="project" value="InterPro"/>
</dbReference>
<dbReference type="InterPro" id="IPR029753">
    <property type="entry name" value="D-isomer_DH_CS"/>
</dbReference>
<dbReference type="Pfam" id="PF02826">
    <property type="entry name" value="2-Hacid_dh_C"/>
    <property type="match status" value="1"/>
</dbReference>
<organism evidence="7 8">
    <name type="scientific">Prosthecobacter vanneervenii</name>
    <dbReference type="NCBI Taxonomy" id="48466"/>
    <lineage>
        <taxon>Bacteria</taxon>
        <taxon>Pseudomonadati</taxon>
        <taxon>Verrucomicrobiota</taxon>
        <taxon>Verrucomicrobiia</taxon>
        <taxon>Verrucomicrobiales</taxon>
        <taxon>Verrucomicrobiaceae</taxon>
        <taxon>Prosthecobacter</taxon>
    </lineage>
</organism>
<feature type="domain" description="D-isomer specific 2-hydroxyacid dehydrogenase NAD-binding" evidence="6">
    <location>
        <begin position="107"/>
        <end position="286"/>
    </location>
</feature>
<evidence type="ECO:0000256" key="3">
    <source>
        <dbReference type="ARBA" id="ARBA00023027"/>
    </source>
</evidence>